<dbReference type="Pfam" id="PF01593">
    <property type="entry name" value="Amino_oxidase"/>
    <property type="match status" value="1"/>
</dbReference>
<feature type="domain" description="Amine oxidase" evidence="1">
    <location>
        <begin position="77"/>
        <end position="477"/>
    </location>
</feature>
<dbReference type="SUPFAM" id="SSF54373">
    <property type="entry name" value="FAD-linked reductases, C-terminal domain"/>
    <property type="match status" value="1"/>
</dbReference>
<evidence type="ECO:0000259" key="1">
    <source>
        <dbReference type="Pfam" id="PF01593"/>
    </source>
</evidence>
<dbReference type="GO" id="GO:0016491">
    <property type="term" value="F:oxidoreductase activity"/>
    <property type="evidence" value="ECO:0007669"/>
    <property type="project" value="UniProtKB-KW"/>
</dbReference>
<accession>A0A498PVU3</accession>
<keyword evidence="3" id="KW-1185">Reference proteome</keyword>
<sequence>MWGRSHLREYNLVTTLTSRHFGVGPVWDADSVSQMSRRAFLAATAGVTCAVGGGGVAACAKTAPPDNTAVLVIGAGMAGLGAARSLADAGWPVRVIEARNRVGGRVNTTRDWGAPLEMGASWIHGTTNNPLVELARKVQAHLAPTDYNQAAKLVIDPRLQPLDYHEETWRTLVAQARDEVGGGSLGAAVNAQAERDELSNSQRAQLAYYVNTEIEDEYAADADQLSATMFDRGTYYGGPQVVITSGYDAVPHSLAEGLPIVFNTAVKAIVQHGNSVTVRTGERSFEGPAAILTVPLGVLQAGAITFDPPLPDAHVHSLRALGFGVLSKSYFRFAQRSWGLENAFYQFLGADTGMWAQWLTLPAAAGPIVLAFNAGRRGRYAESSAPEELIAGALPIARQLFGDDAAIVDVKSSSWTADPYARGSYSFHAPGSGLDDRRRLQEPIGDRLYLAGEAVGEDNPATVHGALLSGRHAAAELMRRLG</sequence>
<reference evidence="2 3" key="1">
    <citation type="submission" date="2018-09" db="EMBL/GenBank/DDBJ databases">
        <authorList>
            <person name="Tagini F."/>
        </authorList>
    </citation>
    <scope>NUCLEOTIDE SEQUENCE [LARGE SCALE GENOMIC DNA]</scope>
    <source>
        <strain evidence="2 3">MK136</strain>
    </source>
</reference>
<keyword evidence="2" id="KW-0560">Oxidoreductase</keyword>
<name>A0A498PVU3_9MYCO</name>
<dbReference type="Proteomes" id="UP000273307">
    <property type="component" value="Unassembled WGS sequence"/>
</dbReference>
<proteinExistence type="predicted"/>
<protein>
    <submittedName>
        <fullName evidence="2">Flavin-containing monoamine oxidase AofH</fullName>
        <ecNumber evidence="2">1.4.3.-</ecNumber>
    </submittedName>
</protein>
<evidence type="ECO:0000313" key="3">
    <source>
        <dbReference type="Proteomes" id="UP000273307"/>
    </source>
</evidence>
<dbReference type="PRINTS" id="PR00420">
    <property type="entry name" value="RNGMNOXGNASE"/>
</dbReference>
<organism evidence="2 3">
    <name type="scientific">Mycobacterium attenuatum</name>
    <dbReference type="NCBI Taxonomy" id="2341086"/>
    <lineage>
        <taxon>Bacteria</taxon>
        <taxon>Bacillati</taxon>
        <taxon>Actinomycetota</taxon>
        <taxon>Actinomycetes</taxon>
        <taxon>Mycobacteriales</taxon>
        <taxon>Mycobacteriaceae</taxon>
        <taxon>Mycobacterium</taxon>
    </lineage>
</organism>
<dbReference type="Gene3D" id="3.90.660.10">
    <property type="match status" value="1"/>
</dbReference>
<dbReference type="AlphaFoldDB" id="A0A498PVU3"/>
<dbReference type="PANTHER" id="PTHR10742">
    <property type="entry name" value="FLAVIN MONOAMINE OXIDASE"/>
    <property type="match status" value="1"/>
</dbReference>
<dbReference type="PANTHER" id="PTHR10742:SF410">
    <property type="entry name" value="LYSINE-SPECIFIC HISTONE DEMETHYLASE 2"/>
    <property type="match status" value="1"/>
</dbReference>
<gene>
    <name evidence="2" type="primary">aofH_3</name>
    <name evidence="2" type="ORF">LAUMK136_01373</name>
</gene>
<dbReference type="EC" id="1.4.3.-" evidence="2"/>
<dbReference type="InterPro" id="IPR002937">
    <property type="entry name" value="Amino_oxidase"/>
</dbReference>
<evidence type="ECO:0000313" key="2">
    <source>
        <dbReference type="EMBL" id="VBA36315.1"/>
    </source>
</evidence>
<dbReference type="InterPro" id="IPR036188">
    <property type="entry name" value="FAD/NAD-bd_sf"/>
</dbReference>
<dbReference type="SUPFAM" id="SSF51905">
    <property type="entry name" value="FAD/NAD(P)-binding domain"/>
    <property type="match status" value="1"/>
</dbReference>
<dbReference type="InterPro" id="IPR050281">
    <property type="entry name" value="Flavin_monoamine_oxidase"/>
</dbReference>
<dbReference type="EMBL" id="UPHP01000034">
    <property type="protein sequence ID" value="VBA36315.1"/>
    <property type="molecule type" value="Genomic_DNA"/>
</dbReference>
<dbReference type="Gene3D" id="3.50.50.60">
    <property type="entry name" value="FAD/NAD(P)-binding domain"/>
    <property type="match status" value="1"/>
</dbReference>